<dbReference type="EMBL" id="MU152943">
    <property type="protein sequence ID" value="KAF9440047.1"/>
    <property type="molecule type" value="Genomic_DNA"/>
</dbReference>
<accession>A0A9P6BV02</accession>
<sequence>MAYYQPCPGLQIALQSDLTQDRDLQILNVSIPGKPTTLIMNLYNDCGRHLKWASACLQSTPLPTNQPIVITGDWNMHHHLWSTNNHINHNPEMENTVEWLTTQGFLLNNTPGEHMHIPHASRGSPLTIDLTFTNRPTTQQAIPFDWVIQPEFTYDSDHQAILWTLFNNIEPIDNSCGIHYNMKDTDQDKWQEALKENIKTFQKPLNTLMDMDRDISTDELEEAASALTSIISQTNSKAAK</sequence>
<feature type="domain" description="Endonuclease/exonuclease/phosphatase" evidence="1">
    <location>
        <begin position="38"/>
        <end position="161"/>
    </location>
</feature>
<dbReference type="OrthoDB" id="2855870at2759"/>
<evidence type="ECO:0000313" key="3">
    <source>
        <dbReference type="Proteomes" id="UP000807342"/>
    </source>
</evidence>
<gene>
    <name evidence="2" type="ORF">P691DRAFT_825695</name>
</gene>
<reference evidence="2" key="1">
    <citation type="submission" date="2020-11" db="EMBL/GenBank/DDBJ databases">
        <authorList>
            <consortium name="DOE Joint Genome Institute"/>
            <person name="Ahrendt S."/>
            <person name="Riley R."/>
            <person name="Andreopoulos W."/>
            <person name="Labutti K."/>
            <person name="Pangilinan J."/>
            <person name="Ruiz-Duenas F.J."/>
            <person name="Barrasa J.M."/>
            <person name="Sanchez-Garcia M."/>
            <person name="Camarero S."/>
            <person name="Miyauchi S."/>
            <person name="Serrano A."/>
            <person name="Linde D."/>
            <person name="Babiker R."/>
            <person name="Drula E."/>
            <person name="Ayuso-Fernandez I."/>
            <person name="Pacheco R."/>
            <person name="Padilla G."/>
            <person name="Ferreira P."/>
            <person name="Barriuso J."/>
            <person name="Kellner H."/>
            <person name="Castanera R."/>
            <person name="Alfaro M."/>
            <person name="Ramirez L."/>
            <person name="Pisabarro A.G."/>
            <person name="Kuo A."/>
            <person name="Tritt A."/>
            <person name="Lipzen A."/>
            <person name="He G."/>
            <person name="Yan M."/>
            <person name="Ng V."/>
            <person name="Cullen D."/>
            <person name="Martin F."/>
            <person name="Rosso M.-N."/>
            <person name="Henrissat B."/>
            <person name="Hibbett D."/>
            <person name="Martinez A.T."/>
            <person name="Grigoriev I.V."/>
        </authorList>
    </citation>
    <scope>NUCLEOTIDE SEQUENCE</scope>
    <source>
        <strain evidence="2">MF-IS2</strain>
    </source>
</reference>
<organism evidence="2 3">
    <name type="scientific">Macrolepiota fuliginosa MF-IS2</name>
    <dbReference type="NCBI Taxonomy" id="1400762"/>
    <lineage>
        <taxon>Eukaryota</taxon>
        <taxon>Fungi</taxon>
        <taxon>Dikarya</taxon>
        <taxon>Basidiomycota</taxon>
        <taxon>Agaricomycotina</taxon>
        <taxon>Agaricomycetes</taxon>
        <taxon>Agaricomycetidae</taxon>
        <taxon>Agaricales</taxon>
        <taxon>Agaricineae</taxon>
        <taxon>Agaricaceae</taxon>
        <taxon>Macrolepiota</taxon>
    </lineage>
</organism>
<name>A0A9P6BV02_9AGAR</name>
<dbReference type="AlphaFoldDB" id="A0A9P6BV02"/>
<dbReference type="InterPro" id="IPR005135">
    <property type="entry name" value="Endo/exonuclease/phosphatase"/>
</dbReference>
<dbReference type="Proteomes" id="UP000807342">
    <property type="component" value="Unassembled WGS sequence"/>
</dbReference>
<proteinExistence type="predicted"/>
<keyword evidence="3" id="KW-1185">Reference proteome</keyword>
<dbReference type="InterPro" id="IPR036691">
    <property type="entry name" value="Endo/exonu/phosph_ase_sf"/>
</dbReference>
<evidence type="ECO:0000313" key="2">
    <source>
        <dbReference type="EMBL" id="KAF9440047.1"/>
    </source>
</evidence>
<dbReference type="Gene3D" id="3.60.10.10">
    <property type="entry name" value="Endonuclease/exonuclease/phosphatase"/>
    <property type="match status" value="1"/>
</dbReference>
<dbReference type="SUPFAM" id="SSF56219">
    <property type="entry name" value="DNase I-like"/>
    <property type="match status" value="1"/>
</dbReference>
<comment type="caution">
    <text evidence="2">The sequence shown here is derived from an EMBL/GenBank/DDBJ whole genome shotgun (WGS) entry which is preliminary data.</text>
</comment>
<protein>
    <recommendedName>
        <fullName evidence="1">Endonuclease/exonuclease/phosphatase domain-containing protein</fullName>
    </recommendedName>
</protein>
<evidence type="ECO:0000259" key="1">
    <source>
        <dbReference type="Pfam" id="PF14529"/>
    </source>
</evidence>
<dbReference type="GO" id="GO:0003824">
    <property type="term" value="F:catalytic activity"/>
    <property type="evidence" value="ECO:0007669"/>
    <property type="project" value="InterPro"/>
</dbReference>
<dbReference type="Pfam" id="PF14529">
    <property type="entry name" value="Exo_endo_phos_2"/>
    <property type="match status" value="1"/>
</dbReference>